<dbReference type="PANTHER" id="PTHR47349">
    <property type="entry name" value="CHROMOSOME 8, WHOLE GENOME SHOTGUN SEQUENCE"/>
    <property type="match status" value="1"/>
</dbReference>
<gene>
    <name evidence="2" type="ORF">AMAG_07409</name>
</gene>
<dbReference type="EMBL" id="GG745339">
    <property type="protein sequence ID" value="KNE62164.1"/>
    <property type="molecule type" value="Genomic_DNA"/>
</dbReference>
<dbReference type="OMA" id="TGSMQDQ"/>
<dbReference type="eggNOG" id="ENOG502QR2T">
    <property type="taxonomic scope" value="Eukaryota"/>
</dbReference>
<dbReference type="OrthoDB" id="5598028at2759"/>
<reference evidence="3" key="2">
    <citation type="submission" date="2009-11" db="EMBL/GenBank/DDBJ databases">
        <title>The Genome Sequence of Allomyces macrogynus strain ATCC 38327.</title>
        <authorList>
            <consortium name="The Broad Institute Genome Sequencing Platform"/>
            <person name="Russ C."/>
            <person name="Cuomo C."/>
            <person name="Shea T."/>
            <person name="Young S.K."/>
            <person name="Zeng Q."/>
            <person name="Koehrsen M."/>
            <person name="Haas B."/>
            <person name="Borodovsky M."/>
            <person name="Guigo R."/>
            <person name="Alvarado L."/>
            <person name="Berlin A."/>
            <person name="Borenstein D."/>
            <person name="Chen Z."/>
            <person name="Engels R."/>
            <person name="Freedman E."/>
            <person name="Gellesch M."/>
            <person name="Goldberg J."/>
            <person name="Griggs A."/>
            <person name="Gujja S."/>
            <person name="Heiman D."/>
            <person name="Hepburn T."/>
            <person name="Howarth C."/>
            <person name="Jen D."/>
            <person name="Larson L."/>
            <person name="Lewis B."/>
            <person name="Mehta T."/>
            <person name="Park D."/>
            <person name="Pearson M."/>
            <person name="Roberts A."/>
            <person name="Saif S."/>
            <person name="Shenoy N."/>
            <person name="Sisk P."/>
            <person name="Stolte C."/>
            <person name="Sykes S."/>
            <person name="Walk T."/>
            <person name="White J."/>
            <person name="Yandava C."/>
            <person name="Burger G."/>
            <person name="Gray M.W."/>
            <person name="Holland P.W.H."/>
            <person name="King N."/>
            <person name="Lang F.B.F."/>
            <person name="Roger A.J."/>
            <person name="Ruiz-Trillo I."/>
            <person name="Lander E."/>
            <person name="Nusbaum C."/>
        </authorList>
    </citation>
    <scope>NUCLEOTIDE SEQUENCE [LARGE SCALE GENOMIC DNA]</scope>
    <source>
        <strain evidence="3">ATCC 38327</strain>
    </source>
</reference>
<keyword evidence="3" id="KW-1185">Reference proteome</keyword>
<sequence length="554" mass="62257">MKAYWPRLLAGVRVPPVAPDPAADPLTAAEDAAARTAIEDANQTNRPPPRQRHNPVNVVLPWCEYTPTHAMAAIVNNTQKLVTNGETGEEEVQRAVAPRPTATSVQLLDSIDRVFATRLGQWVGAWMPANWTSSTNAAPVSWTKRYGVPASLDRVAVLGIHGWFPIRTVQRIVGEPTGTSRKFCEQMHLALQKWVQHHYPGAELPASKVTLVPLEWEGKVEDRVDHLFEQVIDLAHSHPGEKAKESWPSHKSYWQHQIESATTVFVATHSQGTPTSIMLVERLIETGIIDPKRQRVVILAQAGISHGPFPWNGSSMYVKYLEADAARELFEFNKHDSPVAKRYYKAVERLLEHDIRLVLVSSWLDQVVPLYSSAFHALSHPNVYRAVFIEAEQFFPNDFLPHLVVFALKLRNAGLSDQDLLVYLSDVVAGSLYFGTGHSTLYEDVRVYELAINFLFADRPRPAAQGSGLWSSLFGSTPSKGCEIVPFDAPHRLNSYHLPWILNSIFSNKEIQAHPTLAQDMRQLLQLFKDWDVSGSKARRDLKFKLDPLHRAKL</sequence>
<evidence type="ECO:0000313" key="3">
    <source>
        <dbReference type="Proteomes" id="UP000054350"/>
    </source>
</evidence>
<protein>
    <recommendedName>
        <fullName evidence="1">YMC020W-like alpha/beta hydrolase domain-containing protein</fullName>
    </recommendedName>
</protein>
<dbReference type="PANTHER" id="PTHR47349:SF1">
    <property type="entry name" value="AER328WP"/>
    <property type="match status" value="1"/>
</dbReference>
<dbReference type="InterPro" id="IPR058934">
    <property type="entry name" value="YMC020W-like"/>
</dbReference>
<organism evidence="2 3">
    <name type="scientific">Allomyces macrogynus (strain ATCC 38327)</name>
    <name type="common">Allomyces javanicus var. macrogynus</name>
    <dbReference type="NCBI Taxonomy" id="578462"/>
    <lineage>
        <taxon>Eukaryota</taxon>
        <taxon>Fungi</taxon>
        <taxon>Fungi incertae sedis</taxon>
        <taxon>Blastocladiomycota</taxon>
        <taxon>Blastocladiomycetes</taxon>
        <taxon>Blastocladiales</taxon>
        <taxon>Blastocladiaceae</taxon>
        <taxon>Allomyces</taxon>
    </lineage>
</organism>
<dbReference type="InterPro" id="IPR058933">
    <property type="entry name" value="YMC020W-like_ab_hydrolase"/>
</dbReference>
<proteinExistence type="predicted"/>
<dbReference type="Proteomes" id="UP000054350">
    <property type="component" value="Unassembled WGS sequence"/>
</dbReference>
<dbReference type="Pfam" id="PF26147">
    <property type="entry name" value="AB_HYDROLASE_YMC0-YMC35"/>
    <property type="match status" value="1"/>
</dbReference>
<accession>A0A0L0SI88</accession>
<dbReference type="VEuPathDB" id="FungiDB:AMAG_07409"/>
<reference evidence="2 3" key="1">
    <citation type="submission" date="2009-11" db="EMBL/GenBank/DDBJ databases">
        <title>Annotation of Allomyces macrogynus ATCC 38327.</title>
        <authorList>
            <consortium name="The Broad Institute Genome Sequencing Platform"/>
            <person name="Russ C."/>
            <person name="Cuomo C."/>
            <person name="Burger G."/>
            <person name="Gray M.W."/>
            <person name="Holland P.W.H."/>
            <person name="King N."/>
            <person name="Lang F.B.F."/>
            <person name="Roger A.J."/>
            <person name="Ruiz-Trillo I."/>
            <person name="Young S.K."/>
            <person name="Zeng Q."/>
            <person name="Gargeya S."/>
            <person name="Fitzgerald M."/>
            <person name="Haas B."/>
            <person name="Abouelleil A."/>
            <person name="Alvarado L."/>
            <person name="Arachchi H.M."/>
            <person name="Berlin A."/>
            <person name="Chapman S.B."/>
            <person name="Gearin G."/>
            <person name="Goldberg J."/>
            <person name="Griggs A."/>
            <person name="Gujja S."/>
            <person name="Hansen M."/>
            <person name="Heiman D."/>
            <person name="Howarth C."/>
            <person name="Larimer J."/>
            <person name="Lui A."/>
            <person name="MacDonald P.J.P."/>
            <person name="McCowen C."/>
            <person name="Montmayeur A."/>
            <person name="Murphy C."/>
            <person name="Neiman D."/>
            <person name="Pearson M."/>
            <person name="Priest M."/>
            <person name="Roberts A."/>
            <person name="Saif S."/>
            <person name="Shea T."/>
            <person name="Sisk P."/>
            <person name="Stolte C."/>
            <person name="Sykes S."/>
            <person name="Wortman J."/>
            <person name="Nusbaum C."/>
            <person name="Birren B."/>
        </authorList>
    </citation>
    <scope>NUCLEOTIDE SEQUENCE [LARGE SCALE GENOMIC DNA]</scope>
    <source>
        <strain evidence="2 3">ATCC 38327</strain>
    </source>
</reference>
<evidence type="ECO:0000313" key="2">
    <source>
        <dbReference type="EMBL" id="KNE62164.1"/>
    </source>
</evidence>
<evidence type="ECO:0000259" key="1">
    <source>
        <dbReference type="Pfam" id="PF26147"/>
    </source>
</evidence>
<name>A0A0L0SI88_ALLM3</name>
<dbReference type="AlphaFoldDB" id="A0A0L0SI88"/>
<feature type="domain" description="YMC020W-like alpha/beta hydrolase" evidence="1">
    <location>
        <begin position="149"/>
        <end position="456"/>
    </location>
</feature>